<dbReference type="AlphaFoldDB" id="A0A1L6F9N8"/>
<dbReference type="InterPro" id="IPR002509">
    <property type="entry name" value="NODB_dom"/>
</dbReference>
<dbReference type="RefSeq" id="WP_232311648.1">
    <property type="nucleotide sequence ID" value="NZ_CP018839.1"/>
</dbReference>
<dbReference type="Gene3D" id="3.20.20.370">
    <property type="entry name" value="Glycoside hydrolase/deacetylase"/>
    <property type="match status" value="1"/>
</dbReference>
<dbReference type="CDD" id="cd10917">
    <property type="entry name" value="CE4_NodB_like_6s_7s"/>
    <property type="match status" value="1"/>
</dbReference>
<name>A0A1L6F9N8_9RHOO</name>
<dbReference type="KEGG" id="tcl:Tchl_0737"/>
<dbReference type="Pfam" id="PF01522">
    <property type="entry name" value="Polysacc_deac_1"/>
    <property type="match status" value="1"/>
</dbReference>
<evidence type="ECO:0000259" key="1">
    <source>
        <dbReference type="PROSITE" id="PS51677"/>
    </source>
</evidence>
<dbReference type="InterPro" id="IPR011330">
    <property type="entry name" value="Glyco_hydro/deAcase_b/a-brl"/>
</dbReference>
<proteinExistence type="predicted"/>
<reference evidence="2 3" key="1">
    <citation type="submission" date="2016-12" db="EMBL/GenBank/DDBJ databases">
        <title>Complete genome sequence of Thauera chlorobenzoica, a Betaproteobacterium degrading haloaromatics anaerobically to CO2 and halides.</title>
        <authorList>
            <person name="Goris T."/>
            <person name="Mergelsberg M."/>
            <person name="Boll M."/>
        </authorList>
    </citation>
    <scope>NUCLEOTIDE SEQUENCE [LARGE SCALE GENOMIC DNA]</scope>
    <source>
        <strain evidence="2 3">3CB1</strain>
    </source>
</reference>
<dbReference type="STRING" id="96773.Tchl_0737"/>
<sequence length="259" mass="27603">MLHAAAAAGLAWRPEAWPWAIGALAANHGMLTAAGLWPRSRLLGPNWTRLPPAAAARGEIALTIDDGPDPVVTPHVLDCLDRYDARATFFVIGRAARRHPALAREIVARGHTVENHSEAHDKRFSLFGPRALAHEIGTAQTTLAELCGETPRFFRAPAGLRNPFLEPVLARLDLTLAAWTRRAFDTRNGDAGAVVARLTGRLAAGDILLLHDGNAARSARGTPVILEALPRVLAACAEAGLRPVTLRAALPTTDSSPLP</sequence>
<protein>
    <submittedName>
        <fullName evidence="2">Polysaccharide deacetylase</fullName>
    </submittedName>
</protein>
<dbReference type="EMBL" id="CP018839">
    <property type="protein sequence ID" value="APR03601.1"/>
    <property type="molecule type" value="Genomic_DNA"/>
</dbReference>
<feature type="domain" description="NodB homology" evidence="1">
    <location>
        <begin position="58"/>
        <end position="244"/>
    </location>
</feature>
<dbReference type="InterPro" id="IPR050248">
    <property type="entry name" value="Polysacc_deacetylase_ArnD"/>
</dbReference>
<accession>A0A1L6F9N8</accession>
<evidence type="ECO:0000313" key="3">
    <source>
        <dbReference type="Proteomes" id="UP000185739"/>
    </source>
</evidence>
<dbReference type="PANTHER" id="PTHR10587">
    <property type="entry name" value="GLYCOSYL TRANSFERASE-RELATED"/>
    <property type="match status" value="1"/>
</dbReference>
<dbReference type="SUPFAM" id="SSF88713">
    <property type="entry name" value="Glycoside hydrolase/deacetylase"/>
    <property type="match status" value="1"/>
</dbReference>
<dbReference type="GO" id="GO:0016810">
    <property type="term" value="F:hydrolase activity, acting on carbon-nitrogen (but not peptide) bonds"/>
    <property type="evidence" value="ECO:0007669"/>
    <property type="project" value="InterPro"/>
</dbReference>
<organism evidence="2 3">
    <name type="scientific">Thauera chlorobenzoica</name>
    <dbReference type="NCBI Taxonomy" id="96773"/>
    <lineage>
        <taxon>Bacteria</taxon>
        <taxon>Pseudomonadati</taxon>
        <taxon>Pseudomonadota</taxon>
        <taxon>Betaproteobacteria</taxon>
        <taxon>Rhodocyclales</taxon>
        <taxon>Zoogloeaceae</taxon>
        <taxon>Thauera</taxon>
    </lineage>
</organism>
<dbReference type="GO" id="GO:0005975">
    <property type="term" value="P:carbohydrate metabolic process"/>
    <property type="evidence" value="ECO:0007669"/>
    <property type="project" value="InterPro"/>
</dbReference>
<dbReference type="Proteomes" id="UP000185739">
    <property type="component" value="Chromosome"/>
</dbReference>
<dbReference type="PROSITE" id="PS51677">
    <property type="entry name" value="NODB"/>
    <property type="match status" value="1"/>
</dbReference>
<gene>
    <name evidence="2" type="ORF">Tchl_0737</name>
</gene>
<evidence type="ECO:0000313" key="2">
    <source>
        <dbReference type="EMBL" id="APR03601.1"/>
    </source>
</evidence>
<keyword evidence="3" id="KW-1185">Reference proteome</keyword>
<dbReference type="PANTHER" id="PTHR10587:SF137">
    <property type="entry name" value="4-DEOXY-4-FORMAMIDO-L-ARABINOSE-PHOSPHOUNDECAPRENOL DEFORMYLASE ARND-RELATED"/>
    <property type="match status" value="1"/>
</dbReference>